<dbReference type="Pfam" id="PF22936">
    <property type="entry name" value="Pol_BBD"/>
    <property type="match status" value="1"/>
</dbReference>
<feature type="region of interest" description="Disordered" evidence="2">
    <location>
        <begin position="290"/>
        <end position="322"/>
    </location>
</feature>
<dbReference type="Gene3D" id="3.30.420.10">
    <property type="entry name" value="Ribonuclease H-like superfamily/Ribonuclease H"/>
    <property type="match status" value="1"/>
</dbReference>
<dbReference type="EMBL" id="OZ034819">
    <property type="protein sequence ID" value="CAL1397449.1"/>
    <property type="molecule type" value="Genomic_DNA"/>
</dbReference>
<reference evidence="4 5" key="1">
    <citation type="submission" date="2024-04" db="EMBL/GenBank/DDBJ databases">
        <authorList>
            <person name="Fracassetti M."/>
        </authorList>
    </citation>
    <scope>NUCLEOTIDE SEQUENCE [LARGE SCALE GENOMIC DNA]</scope>
</reference>
<evidence type="ECO:0000313" key="4">
    <source>
        <dbReference type="EMBL" id="CAL1397449.1"/>
    </source>
</evidence>
<feature type="compositionally biased region" description="Low complexity" evidence="2">
    <location>
        <begin position="887"/>
        <end position="896"/>
    </location>
</feature>
<keyword evidence="1" id="KW-0378">Hydrolase</keyword>
<dbReference type="SUPFAM" id="SSF53098">
    <property type="entry name" value="Ribonuclease H-like"/>
    <property type="match status" value="1"/>
</dbReference>
<dbReference type="CDD" id="cd09272">
    <property type="entry name" value="RNase_HI_RT_Ty1"/>
    <property type="match status" value="1"/>
</dbReference>
<feature type="compositionally biased region" description="Polar residues" evidence="2">
    <location>
        <begin position="855"/>
        <end position="868"/>
    </location>
</feature>
<proteinExistence type="predicted"/>
<dbReference type="InterPro" id="IPR012337">
    <property type="entry name" value="RNaseH-like_sf"/>
</dbReference>
<keyword evidence="1" id="KW-0064">Aspartyl protease</keyword>
<dbReference type="InterPro" id="IPR001584">
    <property type="entry name" value="Integrase_cat-core"/>
</dbReference>
<accession>A0AAV2FHF2</accession>
<evidence type="ECO:0000313" key="5">
    <source>
        <dbReference type="Proteomes" id="UP001497516"/>
    </source>
</evidence>
<dbReference type="Pfam" id="PF00665">
    <property type="entry name" value="rve"/>
    <property type="match status" value="1"/>
</dbReference>
<sequence length="1474" mass="163676">MGDEKDSTSGTKDLVTGADVIPLTSPLYSHPSENPGQLFGGDPLTDLNYGEWVSDMTETLIAKNKLAFVDGSLPRTAVGTSAVRLDAWDRGDALVKGWIKTAMNKEVRNSVRGAKTAREIWLDLKQRFGTSSAGRAYELRGLISSLRQEKQSVSAFYTKLRTYWDELQVVSINPKCSCSGCSCNIAEQTRTKLETERLFDFLLGLDEVFSVVRTHILSLRPTPSLVEAYHMVAAEEQQRQLTAGRRPTIDSAAFQTSGEKESDDKPRCSHCRKLGHTVEMCYKLIGYPSSQGKGRQGDRTQVTRKSQGDSSTRAAQVSVDDSPIPGLTGAQFAQLKQFLSAPVPIPATSDPTAHMAGNTTELYDWLIDSGCNEHIVRDASWLSNLDCSGNYSSVRIPNGTSIPVKGIGTAVLGENITLQRVLHVPEFKCNLLSVSRLTQDHDVALLFLADICVIQDSRSKTVIGLGRLRDGLYYLQRVPLPSTSIGHVPGVHAAAEASQDLLWHQRLGHPSLEKVNALRDFLGCRTIGSFKSHCDSCWRAKQTRTVFLSSSITTRACFELIHVDIWGGYKTPSLDGSRYFLTVVDDFSRATWVYLLKYKSDVERYLLSFCQMVVTQFQGQVRRIQADNGSEFQTNTLCDYYAEHGIVLQTSCVHTPQQNGVVERKHRHLLDTARALRFHAGLPVKFWGECVLTATFLINRLPSSVLRNKTPYEVLLGKIPTYSHLRTFGCLVYAKDTQPGLDKFAERGRRGVFVGYPHSQKGYRVYDLDLRRVYTSRDVHFVESVFPFIPNGTSALAHPLSTTTSRGQDPQASFEGEISIFDPSMHEHMEEAEGLVDLDTLNNEEPASPLHDNHATSPAHASSPTTPGESAHAAGGEVPSHAEGVDSSAPSSAVRSPSPPPAPVVRRSDRTRKLPTKLNIYDVELPGSTSHSCTYPIAHQVSYHRFSSHHRAFLAAITQNVEPKHYKAAVRFACWREAMIKEILALEANGTWTLEVLPPGKKAIDSKWIFKIKYNPDGSVERYKARLVAKGFTQLEGIDFHETFAPVAKLVTVRVLIAVAVARGWPMHQLDVNNAFLHGDLQEEVYMKVPEGFAEKGDTRVCRLRKSLYGLRQASRNWYAKFTSAMAELDFTPSHADPSLLIYRREDKFVAALVYVDDVVLTGNDPQLIAQVKSFLHDRFSIKDLGPLKYFLGIEVARSPEGVVLSQRKYALDILTDAGVTGARPSRFPMEQNHDLTRPRPTDDAAVDASSYRRLVGRLLYLTVTRPDITYAVNILSQFVHSPGPEHVTAAHRVLRYLKTSPGQGLFFPTGESLRLNAYCDADWGGCQTTRRSTTGYYIQLGSAPVSWRTKKQRVVARSSAEAEYRAMASTVSEVIWLRFLLIELGVPQHSPTPLHCDNQAALHIAANPVFHERTKHVEMDCHFVRERVVTGEIAPLKVSSSSQLADILTKALGGDQFHILLSKLGIRDLHAPA</sequence>
<keyword evidence="1" id="KW-0645">Protease</keyword>
<dbReference type="PANTHER" id="PTHR11439:SF498">
    <property type="entry name" value="DNAK FAMILY PROTEIN"/>
    <property type="match status" value="1"/>
</dbReference>
<dbReference type="Pfam" id="PF13976">
    <property type="entry name" value="gag_pre-integrs"/>
    <property type="match status" value="1"/>
</dbReference>
<dbReference type="InterPro" id="IPR025724">
    <property type="entry name" value="GAG-pre-integrase_dom"/>
</dbReference>
<evidence type="ECO:0000259" key="3">
    <source>
        <dbReference type="PROSITE" id="PS50994"/>
    </source>
</evidence>
<feature type="domain" description="Integrase catalytic" evidence="3">
    <location>
        <begin position="552"/>
        <end position="719"/>
    </location>
</feature>
<dbReference type="GO" id="GO:0015074">
    <property type="term" value="P:DNA integration"/>
    <property type="evidence" value="ECO:0007669"/>
    <property type="project" value="InterPro"/>
</dbReference>
<dbReference type="GO" id="GO:0004190">
    <property type="term" value="F:aspartic-type endopeptidase activity"/>
    <property type="evidence" value="ECO:0007669"/>
    <property type="project" value="UniProtKB-KW"/>
</dbReference>
<dbReference type="Pfam" id="PF07727">
    <property type="entry name" value="RVT_2"/>
    <property type="match status" value="1"/>
</dbReference>
<evidence type="ECO:0000256" key="2">
    <source>
        <dbReference type="SAM" id="MobiDB-lite"/>
    </source>
</evidence>
<dbReference type="PROSITE" id="PS50994">
    <property type="entry name" value="INTEGRASE"/>
    <property type="match status" value="1"/>
</dbReference>
<dbReference type="PANTHER" id="PTHR11439">
    <property type="entry name" value="GAG-POL-RELATED RETROTRANSPOSON"/>
    <property type="match status" value="1"/>
</dbReference>
<dbReference type="Pfam" id="PF14223">
    <property type="entry name" value="Retrotran_gag_2"/>
    <property type="match status" value="1"/>
</dbReference>
<gene>
    <name evidence="4" type="ORF">LTRI10_LOCUS37748</name>
</gene>
<name>A0AAV2FHF2_9ROSI</name>
<dbReference type="InterPro" id="IPR043502">
    <property type="entry name" value="DNA/RNA_pol_sf"/>
</dbReference>
<dbReference type="InterPro" id="IPR036397">
    <property type="entry name" value="RNaseH_sf"/>
</dbReference>
<evidence type="ECO:0000256" key="1">
    <source>
        <dbReference type="ARBA" id="ARBA00022750"/>
    </source>
</evidence>
<dbReference type="InterPro" id="IPR054722">
    <property type="entry name" value="PolX-like_BBD"/>
</dbReference>
<feature type="region of interest" description="Disordered" evidence="2">
    <location>
        <begin position="842"/>
        <end position="911"/>
    </location>
</feature>
<dbReference type="SUPFAM" id="SSF56672">
    <property type="entry name" value="DNA/RNA polymerases"/>
    <property type="match status" value="1"/>
</dbReference>
<dbReference type="Proteomes" id="UP001497516">
    <property type="component" value="Chromosome 6"/>
</dbReference>
<keyword evidence="5" id="KW-1185">Reference proteome</keyword>
<dbReference type="InterPro" id="IPR057670">
    <property type="entry name" value="SH3_retrovirus"/>
</dbReference>
<organism evidence="4 5">
    <name type="scientific">Linum trigynum</name>
    <dbReference type="NCBI Taxonomy" id="586398"/>
    <lineage>
        <taxon>Eukaryota</taxon>
        <taxon>Viridiplantae</taxon>
        <taxon>Streptophyta</taxon>
        <taxon>Embryophyta</taxon>
        <taxon>Tracheophyta</taxon>
        <taxon>Spermatophyta</taxon>
        <taxon>Magnoliopsida</taxon>
        <taxon>eudicotyledons</taxon>
        <taxon>Gunneridae</taxon>
        <taxon>Pentapetalae</taxon>
        <taxon>rosids</taxon>
        <taxon>fabids</taxon>
        <taxon>Malpighiales</taxon>
        <taxon>Linaceae</taxon>
        <taxon>Linum</taxon>
    </lineage>
</organism>
<dbReference type="GO" id="GO:0003676">
    <property type="term" value="F:nucleic acid binding"/>
    <property type="evidence" value="ECO:0007669"/>
    <property type="project" value="InterPro"/>
</dbReference>
<dbReference type="InterPro" id="IPR013103">
    <property type="entry name" value="RVT_2"/>
</dbReference>
<dbReference type="Pfam" id="PF25597">
    <property type="entry name" value="SH3_retrovirus"/>
    <property type="match status" value="1"/>
</dbReference>
<protein>
    <recommendedName>
        <fullName evidence="3">Integrase catalytic domain-containing protein</fullName>
    </recommendedName>
</protein>
<feature type="compositionally biased region" description="Polar residues" evidence="2">
    <location>
        <begin position="290"/>
        <end position="315"/>
    </location>
</feature>